<evidence type="ECO:0000259" key="3">
    <source>
        <dbReference type="Pfam" id="PF12484"/>
    </source>
</evidence>
<dbReference type="Pfam" id="PF12484">
    <property type="entry name" value="PPE-SVP"/>
    <property type="match status" value="1"/>
</dbReference>
<comment type="caution">
    <text evidence="4">The sequence shown here is derived from an EMBL/GenBank/DDBJ whole genome shotgun (WGS) entry which is preliminary data.</text>
</comment>
<comment type="similarity">
    <text evidence="1">Belongs to the mycobacterial PPE family.</text>
</comment>
<sequence length="426" mass="41438">MDFGLLPPEVNSGRMYAGPGSTPLITAASAWDGLAAELGSSAAAYQSVLAELEAEWTGPSSGVMAASASRYVTWLQGTAGLAEQTAGRARSAAAAYESAFAAMIPPPAIEANRSVLAALVAGNVLGQNTPAIAATEAAYAAMWAQDALAMYGYAAASVGTTALTPFAPPPQTTNPAGGADQAGAVGQAGANQAQKLTTALSSAMQGLAGPGTAGSAAVEPMTGALSAAAADPALSIAYAGLMATLFGVFVIDTAGSFGIDSAGSFGIDFIGLDVPALLAGGPQLAAALPAAGLGSAPVAAAVGQAAPLGGLSVPPAWTAKAPPPVQFASTTTALAGAGDGAGDFTGDGPGISFGELATVGAAAGMLSTAVRGRAGKGGSPRRRVPGQVRGAVTGIAPELRELAELHRTGILTEAEFAEQKRLLLGH</sequence>
<dbReference type="Proteomes" id="UP001519535">
    <property type="component" value="Unassembled WGS sequence"/>
</dbReference>
<evidence type="ECO:0000259" key="2">
    <source>
        <dbReference type="Pfam" id="PF00823"/>
    </source>
</evidence>
<dbReference type="PANTHER" id="PTHR46766">
    <property type="entry name" value="GLUTAMINE-RICH PROTEIN 2"/>
    <property type="match status" value="1"/>
</dbReference>
<dbReference type="EMBL" id="JAHCLR010000025">
    <property type="protein sequence ID" value="MBS9534524.1"/>
    <property type="molecule type" value="Genomic_DNA"/>
</dbReference>
<dbReference type="InterPro" id="IPR038332">
    <property type="entry name" value="PPE_sf"/>
</dbReference>
<gene>
    <name evidence="4" type="ORF">KIH27_13100</name>
</gene>
<feature type="domain" description="PPE" evidence="2">
    <location>
        <begin position="2"/>
        <end position="163"/>
    </location>
</feature>
<dbReference type="InterPro" id="IPR022171">
    <property type="entry name" value="PPE_C"/>
</dbReference>
<evidence type="ECO:0000256" key="1">
    <source>
        <dbReference type="ARBA" id="ARBA00010652"/>
    </source>
</evidence>
<dbReference type="SUPFAM" id="SSF140459">
    <property type="entry name" value="PE/PPE dimer-like"/>
    <property type="match status" value="1"/>
</dbReference>
<keyword evidence="5" id="KW-1185">Reference proteome</keyword>
<evidence type="ECO:0000313" key="5">
    <source>
        <dbReference type="Proteomes" id="UP001519535"/>
    </source>
</evidence>
<name>A0ABS5RJZ2_9MYCO</name>
<proteinExistence type="inferred from homology"/>
<dbReference type="Pfam" id="PF00823">
    <property type="entry name" value="PPE"/>
    <property type="match status" value="1"/>
</dbReference>
<dbReference type="InterPro" id="IPR000030">
    <property type="entry name" value="PPE_dom"/>
</dbReference>
<dbReference type="RefSeq" id="WP_214093394.1">
    <property type="nucleotide sequence ID" value="NZ_JAHCLR010000025.1"/>
</dbReference>
<reference evidence="4 5" key="1">
    <citation type="submission" date="2021-05" db="EMBL/GenBank/DDBJ databases">
        <title>Mycobacterium acidophilum sp. nov., an extremely acid-tolerant member of the genus Mycobacterium.</title>
        <authorList>
            <person name="Xia J."/>
        </authorList>
    </citation>
    <scope>NUCLEOTIDE SEQUENCE [LARGE SCALE GENOMIC DNA]</scope>
    <source>
        <strain evidence="4 5">M1</strain>
    </source>
</reference>
<protein>
    <submittedName>
        <fullName evidence="4">PPE domain-containing protein</fullName>
    </submittedName>
</protein>
<dbReference type="Gene3D" id="1.20.1260.20">
    <property type="entry name" value="PPE superfamily"/>
    <property type="match status" value="1"/>
</dbReference>
<feature type="domain" description="PPE family C-terminal" evidence="3">
    <location>
        <begin position="299"/>
        <end position="363"/>
    </location>
</feature>
<dbReference type="PANTHER" id="PTHR46766:SF1">
    <property type="entry name" value="GLUTAMINE-RICH PROTEIN 2"/>
    <property type="match status" value="1"/>
</dbReference>
<evidence type="ECO:0000313" key="4">
    <source>
        <dbReference type="EMBL" id="MBS9534524.1"/>
    </source>
</evidence>
<organism evidence="4 5">
    <name type="scientific">Mycolicibacter acidiphilus</name>
    <dbReference type="NCBI Taxonomy" id="2835306"/>
    <lineage>
        <taxon>Bacteria</taxon>
        <taxon>Bacillati</taxon>
        <taxon>Actinomycetota</taxon>
        <taxon>Actinomycetes</taxon>
        <taxon>Mycobacteriales</taxon>
        <taxon>Mycobacteriaceae</taxon>
        <taxon>Mycolicibacter</taxon>
    </lineage>
</organism>
<accession>A0ABS5RJZ2</accession>